<evidence type="ECO:0000313" key="1">
    <source>
        <dbReference type="EMBL" id="KKN90936.1"/>
    </source>
</evidence>
<dbReference type="EMBL" id="LAZR01000107">
    <property type="protein sequence ID" value="KKN90936.1"/>
    <property type="molecule type" value="Genomic_DNA"/>
</dbReference>
<sequence>MKKNKLLHCLYNILWEIWFWFSIKEAPTHLLFFIRGKIAYWYNIETFFNPSNSRWRKK</sequence>
<accession>A0A0F9WX18</accession>
<dbReference type="AlphaFoldDB" id="A0A0F9WX18"/>
<proteinExistence type="predicted"/>
<organism evidence="1">
    <name type="scientific">marine sediment metagenome</name>
    <dbReference type="NCBI Taxonomy" id="412755"/>
    <lineage>
        <taxon>unclassified sequences</taxon>
        <taxon>metagenomes</taxon>
        <taxon>ecological metagenomes</taxon>
    </lineage>
</organism>
<reference evidence="1" key="1">
    <citation type="journal article" date="2015" name="Nature">
        <title>Complex archaea that bridge the gap between prokaryotes and eukaryotes.</title>
        <authorList>
            <person name="Spang A."/>
            <person name="Saw J.H."/>
            <person name="Jorgensen S.L."/>
            <person name="Zaremba-Niedzwiedzka K."/>
            <person name="Martijn J."/>
            <person name="Lind A.E."/>
            <person name="van Eijk R."/>
            <person name="Schleper C."/>
            <person name="Guy L."/>
            <person name="Ettema T.J."/>
        </authorList>
    </citation>
    <scope>NUCLEOTIDE SEQUENCE</scope>
</reference>
<comment type="caution">
    <text evidence="1">The sequence shown here is derived from an EMBL/GenBank/DDBJ whole genome shotgun (WGS) entry which is preliminary data.</text>
</comment>
<protein>
    <submittedName>
        <fullName evidence="1">Uncharacterized protein</fullName>
    </submittedName>
</protein>
<name>A0A0F9WX18_9ZZZZ</name>
<gene>
    <name evidence="1" type="ORF">LCGC14_0225200</name>
</gene>